<dbReference type="GO" id="GO:0046872">
    <property type="term" value="F:metal ion binding"/>
    <property type="evidence" value="ECO:0007669"/>
    <property type="project" value="UniProtKB-UniRule"/>
</dbReference>
<dbReference type="AlphaFoldDB" id="A0AA87ZRC6"/>
<dbReference type="SUPFAM" id="SSF55856">
    <property type="entry name" value="Cytochrome b5-like heme/steroid binding domain"/>
    <property type="match status" value="1"/>
</dbReference>
<dbReference type="Pfam" id="PF00173">
    <property type="entry name" value="Cyt-b5"/>
    <property type="match status" value="1"/>
</dbReference>
<dbReference type="InterPro" id="IPR001199">
    <property type="entry name" value="Cyt_B5-like_heme/steroid-bd"/>
</dbReference>
<dbReference type="PROSITE" id="PS50255">
    <property type="entry name" value="CYTOCHROME_B5_2"/>
    <property type="match status" value="1"/>
</dbReference>
<evidence type="ECO:0000256" key="2">
    <source>
        <dbReference type="ARBA" id="ARBA00022723"/>
    </source>
</evidence>
<evidence type="ECO:0000256" key="1">
    <source>
        <dbReference type="ARBA" id="ARBA00022617"/>
    </source>
</evidence>
<dbReference type="GO" id="GO:0020037">
    <property type="term" value="F:heme binding"/>
    <property type="evidence" value="ECO:0007669"/>
    <property type="project" value="UniProtKB-UniRule"/>
</dbReference>
<dbReference type="GO" id="GO:0016020">
    <property type="term" value="C:membrane"/>
    <property type="evidence" value="ECO:0007669"/>
    <property type="project" value="TreeGrafter"/>
</dbReference>
<comment type="caution">
    <text evidence="5">Lacks conserved residue(s) required for the propagation of feature annotation.</text>
</comment>
<feature type="transmembrane region" description="Helical" evidence="5">
    <location>
        <begin position="93"/>
        <end position="117"/>
    </location>
</feature>
<feature type="domain" description="Cytochrome b5 heme-binding" evidence="7">
    <location>
        <begin position="142"/>
        <end position="203"/>
    </location>
</feature>
<keyword evidence="5" id="KW-0812">Transmembrane</keyword>
<accession>A0AA87ZRC6</accession>
<evidence type="ECO:0000256" key="6">
    <source>
        <dbReference type="SAM" id="MobiDB-lite"/>
    </source>
</evidence>
<dbReference type="PRINTS" id="PR00363">
    <property type="entry name" value="CYTOCHROMEB5"/>
</dbReference>
<reference evidence="8" key="1">
    <citation type="submission" date="2023-07" db="EMBL/GenBank/DDBJ databases">
        <title>draft genome sequence of fig (Ficus carica).</title>
        <authorList>
            <person name="Takahashi T."/>
            <person name="Nishimura K."/>
        </authorList>
    </citation>
    <scope>NUCLEOTIDE SEQUENCE</scope>
</reference>
<comment type="similarity">
    <text evidence="4 5">Belongs to the cytochrome b5 family.</text>
</comment>
<dbReference type="PANTHER" id="PTHR19359">
    <property type="entry name" value="CYTOCHROME B5"/>
    <property type="match status" value="1"/>
</dbReference>
<dbReference type="PROSITE" id="PS00191">
    <property type="entry name" value="CYTOCHROME_B5_1"/>
    <property type="match status" value="1"/>
</dbReference>
<evidence type="ECO:0000256" key="4">
    <source>
        <dbReference type="ARBA" id="ARBA00038168"/>
    </source>
</evidence>
<protein>
    <recommendedName>
        <fullName evidence="7">Cytochrome b5 heme-binding domain-containing protein</fullName>
    </recommendedName>
</protein>
<evidence type="ECO:0000259" key="7">
    <source>
        <dbReference type="PROSITE" id="PS50255"/>
    </source>
</evidence>
<dbReference type="InterPro" id="IPR050668">
    <property type="entry name" value="Cytochrome_b5"/>
</dbReference>
<dbReference type="Proteomes" id="UP001187192">
    <property type="component" value="Unassembled WGS sequence"/>
</dbReference>
<gene>
    <name evidence="8" type="ORF">TIFTF001_011251</name>
</gene>
<evidence type="ECO:0000256" key="3">
    <source>
        <dbReference type="ARBA" id="ARBA00023004"/>
    </source>
</evidence>
<dbReference type="InterPro" id="IPR018506">
    <property type="entry name" value="Cyt_B5_heme-BS"/>
</dbReference>
<name>A0AA87ZRC6_FICCA</name>
<dbReference type="Gene3D" id="3.10.120.10">
    <property type="entry name" value="Cytochrome b5-like heme/steroid binding domain"/>
    <property type="match status" value="1"/>
</dbReference>
<dbReference type="PANTHER" id="PTHR19359:SF25">
    <property type="entry name" value="CYTOCHROME B5 HEME-BINDING DOMAIN-CONTAINING PROTEIN"/>
    <property type="match status" value="1"/>
</dbReference>
<keyword evidence="9" id="KW-1185">Reference proteome</keyword>
<dbReference type="InterPro" id="IPR036400">
    <property type="entry name" value="Cyt_B5-like_heme/steroid_sf"/>
</dbReference>
<dbReference type="SMART" id="SM01117">
    <property type="entry name" value="Cyt-b5"/>
    <property type="match status" value="1"/>
</dbReference>
<evidence type="ECO:0000313" key="8">
    <source>
        <dbReference type="EMBL" id="GMN42029.1"/>
    </source>
</evidence>
<comment type="caution">
    <text evidence="8">The sequence shown here is derived from an EMBL/GenBank/DDBJ whole genome shotgun (WGS) entry which is preliminary data.</text>
</comment>
<evidence type="ECO:0000256" key="5">
    <source>
        <dbReference type="RuleBase" id="RU362121"/>
    </source>
</evidence>
<keyword evidence="5" id="KW-1133">Transmembrane helix</keyword>
<feature type="transmembrane region" description="Helical" evidence="5">
    <location>
        <begin position="228"/>
        <end position="247"/>
    </location>
</feature>
<sequence>MSTDTVKIENQIQPQKQTSFHGRGCGTTESLNGDRERERNICDRESLTGGDLIEAQKDATAHEALHNGGSLPTQHQGRLLDRRRRQDKAIDKLNSHTLLTSKLVLFGLLVFVLSFWVGEKKIGLKIYQVAGFGFRGWCFSGMVLDSSTFLRVYDVSSYLDEHPGGDDVVLAATGRDATEDFEDAGHSKSAKELMETFFIGELDASDIPELEIISKKQPQKLIELTKQYWVVPAAVVGISVVVGFLYLRDQDLAETGPLWLMVGSRAPNARGPRQDQRRCSGDLMVAHVVKGEGYTRRRVEREEIGWQQCCLLVGHPTLEKMLWTP</sequence>
<keyword evidence="2 5" id="KW-0479">Metal-binding</keyword>
<keyword evidence="1 5" id="KW-0349">Heme</keyword>
<proteinExistence type="inferred from homology"/>
<keyword evidence="3 5" id="KW-0408">Iron</keyword>
<keyword evidence="5" id="KW-0472">Membrane</keyword>
<dbReference type="EMBL" id="BTGU01000013">
    <property type="protein sequence ID" value="GMN42029.1"/>
    <property type="molecule type" value="Genomic_DNA"/>
</dbReference>
<feature type="region of interest" description="Disordered" evidence="6">
    <location>
        <begin position="1"/>
        <end position="37"/>
    </location>
</feature>
<organism evidence="8 9">
    <name type="scientific">Ficus carica</name>
    <name type="common">Common fig</name>
    <dbReference type="NCBI Taxonomy" id="3494"/>
    <lineage>
        <taxon>Eukaryota</taxon>
        <taxon>Viridiplantae</taxon>
        <taxon>Streptophyta</taxon>
        <taxon>Embryophyta</taxon>
        <taxon>Tracheophyta</taxon>
        <taxon>Spermatophyta</taxon>
        <taxon>Magnoliopsida</taxon>
        <taxon>eudicotyledons</taxon>
        <taxon>Gunneridae</taxon>
        <taxon>Pentapetalae</taxon>
        <taxon>rosids</taxon>
        <taxon>fabids</taxon>
        <taxon>Rosales</taxon>
        <taxon>Moraceae</taxon>
        <taxon>Ficeae</taxon>
        <taxon>Ficus</taxon>
    </lineage>
</organism>
<feature type="compositionally biased region" description="Polar residues" evidence="6">
    <location>
        <begin position="1"/>
        <end position="20"/>
    </location>
</feature>
<evidence type="ECO:0000313" key="9">
    <source>
        <dbReference type="Proteomes" id="UP001187192"/>
    </source>
</evidence>